<accession>A0ABD0U906</accession>
<proteinExistence type="predicted"/>
<dbReference type="AlphaFoldDB" id="A0ABD0U906"/>
<dbReference type="Proteomes" id="UP001552299">
    <property type="component" value="Unassembled WGS sequence"/>
</dbReference>
<evidence type="ECO:0000259" key="1">
    <source>
        <dbReference type="Pfam" id="PF07223"/>
    </source>
</evidence>
<reference evidence="2 3" key="1">
    <citation type="journal article" date="2024" name="Plant Biotechnol. J.">
        <title>Dendrobium thyrsiflorum genome and its molecular insights into genes involved in important horticultural traits.</title>
        <authorList>
            <person name="Chen B."/>
            <person name="Wang J.Y."/>
            <person name="Zheng P.J."/>
            <person name="Li K.L."/>
            <person name="Liang Y.M."/>
            <person name="Chen X.F."/>
            <person name="Zhang C."/>
            <person name="Zhao X."/>
            <person name="He X."/>
            <person name="Zhang G.Q."/>
            <person name="Liu Z.J."/>
            <person name="Xu Q."/>
        </authorList>
    </citation>
    <scope>NUCLEOTIDE SEQUENCE [LARGE SCALE GENOMIC DNA]</scope>
    <source>
        <strain evidence="2">GZMU011</strain>
    </source>
</reference>
<organism evidence="2 3">
    <name type="scientific">Dendrobium thyrsiflorum</name>
    <name type="common">Pinecone-like raceme dendrobium</name>
    <name type="synonym">Orchid</name>
    <dbReference type="NCBI Taxonomy" id="117978"/>
    <lineage>
        <taxon>Eukaryota</taxon>
        <taxon>Viridiplantae</taxon>
        <taxon>Streptophyta</taxon>
        <taxon>Embryophyta</taxon>
        <taxon>Tracheophyta</taxon>
        <taxon>Spermatophyta</taxon>
        <taxon>Magnoliopsida</taxon>
        <taxon>Liliopsida</taxon>
        <taxon>Asparagales</taxon>
        <taxon>Orchidaceae</taxon>
        <taxon>Epidendroideae</taxon>
        <taxon>Malaxideae</taxon>
        <taxon>Dendrobiinae</taxon>
        <taxon>Dendrobium</taxon>
    </lineage>
</organism>
<comment type="caution">
    <text evidence="2">The sequence shown here is derived from an EMBL/GenBank/DDBJ whole genome shotgun (WGS) entry which is preliminary data.</text>
</comment>
<dbReference type="InterPro" id="IPR010820">
    <property type="entry name" value="DUF1421"/>
</dbReference>
<evidence type="ECO:0000313" key="3">
    <source>
        <dbReference type="Proteomes" id="UP001552299"/>
    </source>
</evidence>
<feature type="domain" description="DUF1421" evidence="1">
    <location>
        <begin position="459"/>
        <end position="480"/>
    </location>
</feature>
<dbReference type="PANTHER" id="PTHR31805">
    <property type="entry name" value="RECEPTOR-LIKE KINASE, PUTATIVE (DUF1421)-RELATED"/>
    <property type="match status" value="1"/>
</dbReference>
<protein>
    <recommendedName>
        <fullName evidence="1">DUF1421 domain-containing protein</fullName>
    </recommendedName>
</protein>
<dbReference type="EMBL" id="JANQDX010000018">
    <property type="protein sequence ID" value="KAL0906847.1"/>
    <property type="molecule type" value="Genomic_DNA"/>
</dbReference>
<name>A0ABD0U906_DENTH</name>
<gene>
    <name evidence="2" type="ORF">M5K25_025375</name>
</gene>
<evidence type="ECO:0000313" key="2">
    <source>
        <dbReference type="EMBL" id="KAL0906847.1"/>
    </source>
</evidence>
<dbReference type="Pfam" id="PF07223">
    <property type="entry name" value="DUF1421"/>
    <property type="match status" value="1"/>
</dbReference>
<keyword evidence="3" id="KW-1185">Reference proteome</keyword>
<sequence>MDCGGSSVQAAVGPRLFDFGSDDVLCSFEEYALRLETTDNAKLLDSSAKNLHGSRMRSPSANVYGQPEEFSREDVIYAVEKCMKKYADNLTMHLEGISDRLTQVELHCFKLERSIGEFRTDMIRDQREADLKLNSLEKHVHEVRRSVQIIRDKQELAEAQKKLTKLLFPQKDSTDLSHSQKKDKGLNSVISENKANYESNDVPNQPLALTLPYQISSHPPSIAITAPGKNHPEKELPVQQSLPSLSLLPRDHYILNQANAYYYTHHQPLLVEQQSQNLQPELHYAQQRVKIHDLSVQAPAKQEPIVAANQPTQQPLFTQYQQLWSQPMQLQPPSSQGQSPRLETPPAYAPYVPALHPNTSQSGSHGGSTSTISHFLPQHNMQQEPLLPQASQGSFAPPPLAKSGYVGTSTYPSQPNMLGYDAVYVIDGNRTSHPQSYHLGSYPPNGNATALLTSCSYPYGNMIEKATNMGYPRDQMVGVVFGTAESG</sequence>
<dbReference type="PANTHER" id="PTHR31805:SF16">
    <property type="entry name" value="FORMIN-LIKE PROTEIN (DUF1421)"/>
    <property type="match status" value="1"/>
</dbReference>